<accession>Q7UI64</accession>
<evidence type="ECO:0000313" key="3">
    <source>
        <dbReference type="Proteomes" id="UP000001025"/>
    </source>
</evidence>
<proteinExistence type="predicted"/>
<evidence type="ECO:0000313" key="2">
    <source>
        <dbReference type="EMBL" id="CAD77750.1"/>
    </source>
</evidence>
<name>Q7UI64_RHOBA</name>
<dbReference type="KEGG" id="rba:RB12737"/>
<dbReference type="InParanoid" id="Q7UI64"/>
<dbReference type="AlphaFoldDB" id="Q7UI64"/>
<dbReference type="EMBL" id="BX294155">
    <property type="protein sequence ID" value="CAD77750.1"/>
    <property type="molecule type" value="Genomic_DNA"/>
</dbReference>
<protein>
    <submittedName>
        <fullName evidence="2">Uncharacterized protein</fullName>
    </submittedName>
</protein>
<sequence length="65" mass="6772">MDPSAGRKSKPGSGQTPIAAECRQVESPTHCVLQTATRSGPVKIERLGSSDVPTGIEHGVDRLSS</sequence>
<gene>
    <name evidence="2" type="ordered locus">RB12737</name>
</gene>
<feature type="region of interest" description="Disordered" evidence="1">
    <location>
        <begin position="42"/>
        <end position="65"/>
    </location>
</feature>
<organism evidence="2 3">
    <name type="scientific">Rhodopirellula baltica (strain DSM 10527 / NCIMB 13988 / SH1)</name>
    <dbReference type="NCBI Taxonomy" id="243090"/>
    <lineage>
        <taxon>Bacteria</taxon>
        <taxon>Pseudomonadati</taxon>
        <taxon>Planctomycetota</taxon>
        <taxon>Planctomycetia</taxon>
        <taxon>Pirellulales</taxon>
        <taxon>Pirellulaceae</taxon>
        <taxon>Rhodopirellula</taxon>
    </lineage>
</organism>
<evidence type="ECO:0000256" key="1">
    <source>
        <dbReference type="SAM" id="MobiDB-lite"/>
    </source>
</evidence>
<dbReference type="EnsemblBacteria" id="CAD77750">
    <property type="protein sequence ID" value="CAD77750"/>
    <property type="gene ID" value="RB12737"/>
</dbReference>
<reference evidence="2 3" key="1">
    <citation type="journal article" date="2003" name="Proc. Natl. Acad. Sci. U.S.A.">
        <title>Complete genome sequence of the marine planctomycete Pirellula sp. strain 1.</title>
        <authorList>
            <person name="Gloeckner F.O."/>
            <person name="Kube M."/>
            <person name="Bauer M."/>
            <person name="Teeling H."/>
            <person name="Lombardot T."/>
            <person name="Ludwig W."/>
            <person name="Gade D."/>
            <person name="Beck A."/>
            <person name="Borzym K."/>
            <person name="Heitmann K."/>
            <person name="Rabus R."/>
            <person name="Schlesner H."/>
            <person name="Amann R."/>
            <person name="Reinhardt R."/>
        </authorList>
    </citation>
    <scope>NUCLEOTIDE SEQUENCE [LARGE SCALE GENOMIC DNA]</scope>
    <source>
        <strain evidence="3">DSM 10527 / NCIMB 13988 / SH1</strain>
    </source>
</reference>
<keyword evidence="3" id="KW-1185">Reference proteome</keyword>
<dbReference type="HOGENOM" id="CLU_2846940_0_0_0"/>
<dbReference type="Proteomes" id="UP000001025">
    <property type="component" value="Chromosome"/>
</dbReference>